<keyword evidence="2" id="KW-1185">Reference proteome</keyword>
<name>A0A432WT09_9GAMM</name>
<dbReference type="RefSeq" id="WP_126807769.1">
    <property type="nucleotide sequence ID" value="NZ_PIPP01000003.1"/>
</dbReference>
<evidence type="ECO:0000313" key="1">
    <source>
        <dbReference type="EMBL" id="RUO36912.1"/>
    </source>
</evidence>
<protein>
    <recommendedName>
        <fullName evidence="3">Fis family transcriptional regulator</fullName>
    </recommendedName>
</protein>
<organism evidence="1 2">
    <name type="scientific">Aliidiomarina shirensis</name>
    <dbReference type="NCBI Taxonomy" id="1048642"/>
    <lineage>
        <taxon>Bacteria</taxon>
        <taxon>Pseudomonadati</taxon>
        <taxon>Pseudomonadota</taxon>
        <taxon>Gammaproteobacteria</taxon>
        <taxon>Alteromonadales</taxon>
        <taxon>Idiomarinaceae</taxon>
        <taxon>Aliidiomarina</taxon>
    </lineage>
</organism>
<comment type="caution">
    <text evidence="1">The sequence shown here is derived from an EMBL/GenBank/DDBJ whole genome shotgun (WGS) entry which is preliminary data.</text>
</comment>
<reference evidence="2" key="1">
    <citation type="journal article" date="2018" name="Front. Microbiol.">
        <title>Genome-Based Analysis Reveals the Taxonomy and Diversity of the Family Idiomarinaceae.</title>
        <authorList>
            <person name="Liu Y."/>
            <person name="Lai Q."/>
            <person name="Shao Z."/>
        </authorList>
    </citation>
    <scope>NUCLEOTIDE SEQUENCE [LARGE SCALE GENOMIC DNA]</scope>
    <source>
        <strain evidence="2">AIS</strain>
    </source>
</reference>
<gene>
    <name evidence="1" type="ORF">CWE13_08690</name>
</gene>
<dbReference type="EMBL" id="PIPP01000003">
    <property type="protein sequence ID" value="RUO36912.1"/>
    <property type="molecule type" value="Genomic_DNA"/>
</dbReference>
<evidence type="ECO:0008006" key="3">
    <source>
        <dbReference type="Google" id="ProtNLM"/>
    </source>
</evidence>
<dbReference type="AlphaFoldDB" id="A0A432WT09"/>
<dbReference type="Proteomes" id="UP000286934">
    <property type="component" value="Unassembled WGS sequence"/>
</dbReference>
<dbReference type="OrthoDB" id="6996126at2"/>
<proteinExistence type="predicted"/>
<sequence>MRKSDKKIDNEIIRKLTVVCEEAKHADAGFVWLTHEVNYQRFPQSLKVILVFNDEVTEAQLLAEFGVLIPNIQDALEPILGGLLPASQIEARREHYVN</sequence>
<evidence type="ECO:0000313" key="2">
    <source>
        <dbReference type="Proteomes" id="UP000286934"/>
    </source>
</evidence>
<accession>A0A432WT09</accession>